<dbReference type="Proteomes" id="UP000564385">
    <property type="component" value="Unassembled WGS sequence"/>
</dbReference>
<dbReference type="EMBL" id="JACCCU010000002">
    <property type="protein sequence ID" value="NYF91349.1"/>
    <property type="molecule type" value="Genomic_DNA"/>
</dbReference>
<dbReference type="NCBIfam" id="TIGR00714">
    <property type="entry name" value="hscB"/>
    <property type="match status" value="1"/>
</dbReference>
<accession>A0A852VJJ5</accession>
<proteinExistence type="predicted"/>
<evidence type="ECO:0000313" key="3">
    <source>
        <dbReference type="EMBL" id="NYF91349.1"/>
    </source>
</evidence>
<dbReference type="AlphaFoldDB" id="A0A852VJJ5"/>
<evidence type="ECO:0000259" key="2">
    <source>
        <dbReference type="PROSITE" id="PS50076"/>
    </source>
</evidence>
<comment type="caution">
    <text evidence="3">The sequence shown here is derived from an EMBL/GenBank/DDBJ whole genome shotgun (WGS) entry which is preliminary data.</text>
</comment>
<dbReference type="PANTHER" id="PTHR14021">
    <property type="entry name" value="IRON-SULFUR CLUSTER CO-CHAPERONE PROTEIN HSCB"/>
    <property type="match status" value="1"/>
</dbReference>
<dbReference type="Gene3D" id="1.10.287.110">
    <property type="entry name" value="DnaJ domain"/>
    <property type="match status" value="1"/>
</dbReference>
<gene>
    <name evidence="3" type="ORF">HDF08_003451</name>
</gene>
<dbReference type="SUPFAM" id="SSF46565">
    <property type="entry name" value="Chaperone J-domain"/>
    <property type="match status" value="1"/>
</dbReference>
<sequence>MSHQDYFSFFDLPRKLTLDVVALEKQFYVLSRKLHPDRFASKPVAEQEAALAQSSLLNDAYRTLKDPIARTQYLLGLEGVELEEQSKTATDAARASGEQKKQIVPPELLEEVFELNMQLQEMRAANQMGEDEPELRRDLMTAKDSFDAKMVETQAELEGLWSAWDAGVDAGDEGAKLRAKDAMVVLLNKRSYLRNLVRDVNEALDM</sequence>
<dbReference type="Pfam" id="PF00226">
    <property type="entry name" value="DnaJ"/>
    <property type="match status" value="1"/>
</dbReference>
<feature type="domain" description="J" evidence="2">
    <location>
        <begin position="5"/>
        <end position="77"/>
    </location>
</feature>
<evidence type="ECO:0000313" key="4">
    <source>
        <dbReference type="Proteomes" id="UP000564385"/>
    </source>
</evidence>
<protein>
    <submittedName>
        <fullName evidence="3">Molecular chaperone HscB</fullName>
    </submittedName>
</protein>
<dbReference type="GO" id="GO:0044571">
    <property type="term" value="P:[2Fe-2S] cluster assembly"/>
    <property type="evidence" value="ECO:0007669"/>
    <property type="project" value="InterPro"/>
</dbReference>
<name>A0A852VJJ5_9BACT</name>
<dbReference type="CDD" id="cd06257">
    <property type="entry name" value="DnaJ"/>
    <property type="match status" value="1"/>
</dbReference>
<dbReference type="PANTHER" id="PTHR14021:SF15">
    <property type="entry name" value="IRON-SULFUR CLUSTER CO-CHAPERONE PROTEIN HSCB"/>
    <property type="match status" value="1"/>
</dbReference>
<dbReference type="GO" id="GO:0051087">
    <property type="term" value="F:protein-folding chaperone binding"/>
    <property type="evidence" value="ECO:0007669"/>
    <property type="project" value="InterPro"/>
</dbReference>
<organism evidence="3 4">
    <name type="scientific">Tunturiibacter lichenicola</name>
    <dbReference type="NCBI Taxonomy" id="2051959"/>
    <lineage>
        <taxon>Bacteria</taxon>
        <taxon>Pseudomonadati</taxon>
        <taxon>Acidobacteriota</taxon>
        <taxon>Terriglobia</taxon>
        <taxon>Terriglobales</taxon>
        <taxon>Acidobacteriaceae</taxon>
        <taxon>Tunturiibacter</taxon>
    </lineage>
</organism>
<dbReference type="InterPro" id="IPR004640">
    <property type="entry name" value="HscB"/>
</dbReference>
<dbReference type="InterPro" id="IPR036869">
    <property type="entry name" value="J_dom_sf"/>
</dbReference>
<reference evidence="3 4" key="1">
    <citation type="submission" date="2020-07" db="EMBL/GenBank/DDBJ databases">
        <title>Genomic Encyclopedia of Type Strains, Phase IV (KMG-V): Genome sequencing to study the core and pangenomes of soil and plant-associated prokaryotes.</title>
        <authorList>
            <person name="Whitman W."/>
        </authorList>
    </citation>
    <scope>NUCLEOTIDE SEQUENCE [LARGE SCALE GENOMIC DNA]</scope>
    <source>
        <strain evidence="3 4">M8UP22</strain>
    </source>
</reference>
<comment type="function">
    <text evidence="1">Co-chaperone involved in the maturation of iron-sulfur cluster-containing proteins. Seems to help targeting proteins to be folded toward HscA.</text>
</comment>
<dbReference type="InterPro" id="IPR001623">
    <property type="entry name" value="DnaJ_domain"/>
</dbReference>
<evidence type="ECO:0000256" key="1">
    <source>
        <dbReference type="ARBA" id="ARBA00025596"/>
    </source>
</evidence>
<dbReference type="PROSITE" id="PS50076">
    <property type="entry name" value="DNAJ_2"/>
    <property type="match status" value="1"/>
</dbReference>
<dbReference type="GO" id="GO:0001671">
    <property type="term" value="F:ATPase activator activity"/>
    <property type="evidence" value="ECO:0007669"/>
    <property type="project" value="InterPro"/>
</dbReference>
<dbReference type="SMART" id="SM00271">
    <property type="entry name" value="DnaJ"/>
    <property type="match status" value="1"/>
</dbReference>